<dbReference type="EMBL" id="VKDB01000067">
    <property type="protein sequence ID" value="TSA78700.1"/>
    <property type="molecule type" value="Genomic_DNA"/>
</dbReference>
<gene>
    <name evidence="7" type="ORF">FNU79_18765</name>
</gene>
<dbReference type="Pfam" id="PF00005">
    <property type="entry name" value="ABC_tran"/>
    <property type="match status" value="1"/>
</dbReference>
<comment type="caution">
    <text evidence="7">The sequence shown here is derived from an EMBL/GenBank/DDBJ whole genome shotgun (WGS) entry which is preliminary data.</text>
</comment>
<sequence length="85" mass="9339">MNRPEAVPAPPLSTHDLKLAYSAAVIVPRLNLSIKGRQVTSIIGPNGCGKSTLLRTCQRSVYPLPLSYQIPQGVCLDHDREHSYQ</sequence>
<evidence type="ECO:0000256" key="2">
    <source>
        <dbReference type="ARBA" id="ARBA00022448"/>
    </source>
</evidence>
<dbReference type="GO" id="GO:0005524">
    <property type="term" value="F:ATP binding"/>
    <property type="evidence" value="ECO:0007669"/>
    <property type="project" value="UniProtKB-KW"/>
</dbReference>
<dbReference type="Proteomes" id="UP000316092">
    <property type="component" value="Unassembled WGS sequence"/>
</dbReference>
<dbReference type="PANTHER" id="PTHR42771">
    <property type="entry name" value="IRON(3+)-HYDROXAMATE IMPORT ATP-BINDING PROTEIN FHUC"/>
    <property type="match status" value="1"/>
</dbReference>
<dbReference type="OrthoDB" id="9787851at2"/>
<feature type="domain" description="ABC transporter" evidence="6">
    <location>
        <begin position="29"/>
        <end position="61"/>
    </location>
</feature>
<accession>A0A553UES4</accession>
<evidence type="ECO:0000256" key="1">
    <source>
        <dbReference type="ARBA" id="ARBA00004202"/>
    </source>
</evidence>
<dbReference type="PANTHER" id="PTHR42771:SF2">
    <property type="entry name" value="IRON(3+)-HYDROXAMATE IMPORT ATP-BINDING PROTEIN FHUC"/>
    <property type="match status" value="1"/>
</dbReference>
<evidence type="ECO:0000256" key="4">
    <source>
        <dbReference type="ARBA" id="ARBA00023065"/>
    </source>
</evidence>
<dbReference type="Gene3D" id="3.40.50.300">
    <property type="entry name" value="P-loop containing nucleotide triphosphate hydrolases"/>
    <property type="match status" value="1"/>
</dbReference>
<protein>
    <submittedName>
        <fullName evidence="7">ATP-binding cassette domain-containing protein</fullName>
    </submittedName>
</protein>
<evidence type="ECO:0000313" key="8">
    <source>
        <dbReference type="Proteomes" id="UP000316092"/>
    </source>
</evidence>
<keyword evidence="7" id="KW-0547">Nucleotide-binding</keyword>
<evidence type="ECO:0000256" key="5">
    <source>
        <dbReference type="ARBA" id="ARBA00023136"/>
    </source>
</evidence>
<reference evidence="7 8" key="1">
    <citation type="submission" date="2019-07" db="EMBL/GenBank/DDBJ databases">
        <title>Deinococcus detaillus sp. nov., isolated from humus soil in Antarctica.</title>
        <authorList>
            <person name="Zhang K."/>
        </authorList>
    </citation>
    <scope>NUCLEOTIDE SEQUENCE [LARGE SCALE GENOMIC DNA]</scope>
    <source>
        <strain evidence="7 8">H1</strain>
    </source>
</reference>
<organism evidence="7 8">
    <name type="scientific">Deinococcus detaillensis</name>
    <dbReference type="NCBI Taxonomy" id="2592048"/>
    <lineage>
        <taxon>Bacteria</taxon>
        <taxon>Thermotogati</taxon>
        <taxon>Deinococcota</taxon>
        <taxon>Deinococci</taxon>
        <taxon>Deinococcales</taxon>
        <taxon>Deinococcaceae</taxon>
        <taxon>Deinococcus</taxon>
    </lineage>
</organism>
<evidence type="ECO:0000259" key="6">
    <source>
        <dbReference type="Pfam" id="PF00005"/>
    </source>
</evidence>
<keyword evidence="7" id="KW-0067">ATP-binding</keyword>
<evidence type="ECO:0000313" key="7">
    <source>
        <dbReference type="EMBL" id="TSA78700.1"/>
    </source>
</evidence>
<dbReference type="GO" id="GO:0005886">
    <property type="term" value="C:plasma membrane"/>
    <property type="evidence" value="ECO:0007669"/>
    <property type="project" value="UniProtKB-SubCell"/>
</dbReference>
<proteinExistence type="predicted"/>
<keyword evidence="8" id="KW-1185">Reference proteome</keyword>
<comment type="subcellular location">
    <subcellularLocation>
        <location evidence="1">Cell membrane</location>
        <topology evidence="1">Peripheral membrane protein</topology>
    </subcellularLocation>
</comment>
<dbReference type="InterPro" id="IPR003439">
    <property type="entry name" value="ABC_transporter-like_ATP-bd"/>
</dbReference>
<dbReference type="RefSeq" id="WP_143722310.1">
    <property type="nucleotide sequence ID" value="NZ_VKDB01000067.1"/>
</dbReference>
<dbReference type="SUPFAM" id="SSF52540">
    <property type="entry name" value="P-loop containing nucleoside triphosphate hydrolases"/>
    <property type="match status" value="1"/>
</dbReference>
<keyword evidence="2" id="KW-0813">Transport</keyword>
<evidence type="ECO:0000256" key="3">
    <source>
        <dbReference type="ARBA" id="ARBA00022475"/>
    </source>
</evidence>
<dbReference type="AlphaFoldDB" id="A0A553UES4"/>
<keyword evidence="4" id="KW-0406">Ion transport</keyword>
<name>A0A553UES4_9DEIO</name>
<dbReference type="GO" id="GO:0016887">
    <property type="term" value="F:ATP hydrolysis activity"/>
    <property type="evidence" value="ECO:0007669"/>
    <property type="project" value="InterPro"/>
</dbReference>
<dbReference type="GO" id="GO:0006811">
    <property type="term" value="P:monoatomic ion transport"/>
    <property type="evidence" value="ECO:0007669"/>
    <property type="project" value="UniProtKB-KW"/>
</dbReference>
<keyword evidence="5" id="KW-0472">Membrane</keyword>
<dbReference type="InterPro" id="IPR051535">
    <property type="entry name" value="Siderophore_ABC-ATPase"/>
</dbReference>
<dbReference type="InterPro" id="IPR027417">
    <property type="entry name" value="P-loop_NTPase"/>
</dbReference>
<keyword evidence="3" id="KW-1003">Cell membrane</keyword>